<evidence type="ECO:0000313" key="5">
    <source>
        <dbReference type="EMBL" id="VEH97638.1"/>
    </source>
</evidence>
<evidence type="ECO:0000256" key="2">
    <source>
        <dbReference type="ARBA" id="ARBA00023002"/>
    </source>
</evidence>
<accession>A0A448NPP2</accession>
<dbReference type="AlphaFoldDB" id="A0A448NPP2"/>
<dbReference type="Proteomes" id="UP000028349">
    <property type="component" value="Unassembled WGS sequence"/>
</dbReference>
<sequence length="231" mass="24846">MRNILIVGAGKGIGLHSAQLLSDENLFTISRNLTPELELLGTQFFELDVSKDDLTDLNLPEELHGLVFCPGSINLRPFNRLTEEDFLADFNQNFMGAVRVIQKCLPALKKSKSASIVLFSTVAAKLGMPFHTSIAASKGAIEGFAKSLAAELATANIRVNVIAPSLSDTSLAAQLLSTDDKRIASAKRHPLQRIGTPDDSAQLVEFLLSDKSSWMTGQIIGLDGGLGNIKL</sequence>
<organism evidence="5 7">
    <name type="scientific">Kaistella antarctica</name>
    <dbReference type="NCBI Taxonomy" id="266748"/>
    <lineage>
        <taxon>Bacteria</taxon>
        <taxon>Pseudomonadati</taxon>
        <taxon>Bacteroidota</taxon>
        <taxon>Flavobacteriia</taxon>
        <taxon>Flavobacteriales</taxon>
        <taxon>Weeksellaceae</taxon>
        <taxon>Chryseobacterium group</taxon>
        <taxon>Kaistella</taxon>
    </lineage>
</organism>
<evidence type="ECO:0000313" key="7">
    <source>
        <dbReference type="Proteomes" id="UP000270036"/>
    </source>
</evidence>
<gene>
    <name evidence="5" type="primary">fabG1</name>
    <name evidence="4" type="ORF">HY04_13295</name>
    <name evidence="5" type="ORF">NCTC13489_00921</name>
</gene>
<protein>
    <submittedName>
        <fullName evidence="5">3-oxoacyl-[acyl-carrier-protein] reductase FabG1</fullName>
        <ecNumber evidence="5">1.1.1.100</ecNumber>
    </submittedName>
    <submittedName>
        <fullName evidence="4">Oxidoreductase</fullName>
    </submittedName>
</protein>
<dbReference type="CDD" id="cd05233">
    <property type="entry name" value="SDR_c"/>
    <property type="match status" value="1"/>
</dbReference>
<dbReference type="SMART" id="SM00822">
    <property type="entry name" value="PKS_KR"/>
    <property type="match status" value="1"/>
</dbReference>
<dbReference type="PANTHER" id="PTHR43477">
    <property type="entry name" value="DIHYDROANTICAPSIN 7-DEHYDROGENASE"/>
    <property type="match status" value="1"/>
</dbReference>
<dbReference type="EMBL" id="LR134441">
    <property type="protein sequence ID" value="VEH97638.1"/>
    <property type="molecule type" value="Genomic_DNA"/>
</dbReference>
<reference evidence="4 6" key="1">
    <citation type="submission" date="2014-07" db="EMBL/GenBank/DDBJ databases">
        <authorList>
            <person name="Pisani N.G."/>
            <person name="Newman J.D."/>
        </authorList>
    </citation>
    <scope>NUCLEOTIDE SEQUENCE [LARGE SCALE GENOMIC DNA]</scope>
    <source>
        <strain evidence="4 6">LMG 24720</strain>
    </source>
</reference>
<keyword evidence="6" id="KW-1185">Reference proteome</keyword>
<dbReference type="RefSeq" id="WP_034720429.1">
    <property type="nucleotide sequence ID" value="NZ_FOIX01000003.1"/>
</dbReference>
<dbReference type="OrthoDB" id="9803333at2"/>
<dbReference type="InterPro" id="IPR002347">
    <property type="entry name" value="SDR_fam"/>
</dbReference>
<dbReference type="GO" id="GO:0004316">
    <property type="term" value="F:3-oxoacyl-[acyl-carrier-protein] reductase (NADPH) activity"/>
    <property type="evidence" value="ECO:0007669"/>
    <property type="project" value="UniProtKB-EC"/>
</dbReference>
<comment type="similarity">
    <text evidence="1">Belongs to the short-chain dehydrogenases/reductases (SDR) family.</text>
</comment>
<evidence type="ECO:0000313" key="4">
    <source>
        <dbReference type="EMBL" id="KEY19373.1"/>
    </source>
</evidence>
<keyword evidence="2 5" id="KW-0560">Oxidoreductase</keyword>
<dbReference type="Proteomes" id="UP000270036">
    <property type="component" value="Chromosome"/>
</dbReference>
<proteinExistence type="inferred from homology"/>
<name>A0A448NPP2_9FLAO</name>
<dbReference type="EC" id="1.1.1.100" evidence="5"/>
<dbReference type="Gene3D" id="3.40.50.720">
    <property type="entry name" value="NAD(P)-binding Rossmann-like Domain"/>
    <property type="match status" value="1"/>
</dbReference>
<dbReference type="InterPro" id="IPR036291">
    <property type="entry name" value="NAD(P)-bd_dom_sf"/>
</dbReference>
<reference evidence="5 7" key="2">
    <citation type="submission" date="2018-12" db="EMBL/GenBank/DDBJ databases">
        <authorList>
            <consortium name="Pathogen Informatics"/>
        </authorList>
    </citation>
    <scope>NUCLEOTIDE SEQUENCE [LARGE SCALE GENOMIC DNA]</scope>
    <source>
        <strain evidence="5 7">NCTC13489</strain>
    </source>
</reference>
<dbReference type="InterPro" id="IPR057326">
    <property type="entry name" value="KR_dom"/>
</dbReference>
<evidence type="ECO:0000256" key="1">
    <source>
        <dbReference type="ARBA" id="ARBA00006484"/>
    </source>
</evidence>
<dbReference type="EMBL" id="JPEP01000002">
    <property type="protein sequence ID" value="KEY19373.1"/>
    <property type="molecule type" value="Genomic_DNA"/>
</dbReference>
<evidence type="ECO:0000313" key="6">
    <source>
        <dbReference type="Proteomes" id="UP000028349"/>
    </source>
</evidence>
<evidence type="ECO:0000259" key="3">
    <source>
        <dbReference type="SMART" id="SM00822"/>
    </source>
</evidence>
<dbReference type="STRING" id="266748.HY04_13295"/>
<dbReference type="Pfam" id="PF13561">
    <property type="entry name" value="adh_short_C2"/>
    <property type="match status" value="1"/>
</dbReference>
<dbReference type="PRINTS" id="PR00081">
    <property type="entry name" value="GDHRDH"/>
</dbReference>
<feature type="domain" description="Ketoreductase" evidence="3">
    <location>
        <begin position="2"/>
        <end position="165"/>
    </location>
</feature>
<dbReference type="PANTHER" id="PTHR43477:SF1">
    <property type="entry name" value="DIHYDROANTICAPSIN 7-DEHYDROGENASE"/>
    <property type="match status" value="1"/>
</dbReference>
<dbReference type="KEGG" id="cant:NCTC13489_00921"/>
<dbReference type="InterPro" id="IPR051122">
    <property type="entry name" value="SDR_DHRS6-like"/>
</dbReference>
<dbReference type="SUPFAM" id="SSF51735">
    <property type="entry name" value="NAD(P)-binding Rossmann-fold domains"/>
    <property type="match status" value="1"/>
</dbReference>